<dbReference type="PANTHER" id="PTHR11014">
    <property type="entry name" value="PEPTIDASE M20 FAMILY MEMBER"/>
    <property type="match status" value="1"/>
</dbReference>
<dbReference type="Proteomes" id="UP000287239">
    <property type="component" value="Unassembled WGS sequence"/>
</dbReference>
<dbReference type="OrthoDB" id="9776731at2"/>
<gene>
    <name evidence="7" type="ORF">CBF35_14690</name>
</gene>
<keyword evidence="5" id="KW-0479">Metal-binding</keyword>
<feature type="binding site" evidence="5">
    <location>
        <position position="171"/>
    </location>
    <ligand>
        <name>Mn(2+)</name>
        <dbReference type="ChEBI" id="CHEBI:29035"/>
        <label>2</label>
    </ligand>
</feature>
<comment type="cofactor">
    <cofactor evidence="5">
        <name>Mn(2+)</name>
        <dbReference type="ChEBI" id="CHEBI:29035"/>
    </cofactor>
    <text evidence="5">The Mn(2+) ion enhances activity.</text>
</comment>
<feature type="binding site" evidence="5">
    <location>
        <position position="145"/>
    </location>
    <ligand>
        <name>Mn(2+)</name>
        <dbReference type="ChEBI" id="CHEBI:29035"/>
        <label>2</label>
    </ligand>
</feature>
<dbReference type="InterPro" id="IPR002933">
    <property type="entry name" value="Peptidase_M20"/>
</dbReference>
<dbReference type="EMBL" id="NGJU01000033">
    <property type="protein sequence ID" value="RST91198.1"/>
    <property type="molecule type" value="Genomic_DNA"/>
</dbReference>
<proteinExistence type="predicted"/>
<dbReference type="CDD" id="cd03886">
    <property type="entry name" value="M20_Acy1"/>
    <property type="match status" value="1"/>
</dbReference>
<feature type="binding site" evidence="5">
    <location>
        <position position="111"/>
    </location>
    <ligand>
        <name>Mn(2+)</name>
        <dbReference type="ChEBI" id="CHEBI:29035"/>
        <label>2</label>
    </ligand>
</feature>
<dbReference type="AlphaFoldDB" id="A0A429ZBX0"/>
<evidence type="ECO:0000256" key="5">
    <source>
        <dbReference type="PIRSR" id="PIRSR005962-1"/>
    </source>
</evidence>
<protein>
    <recommendedName>
        <fullName evidence="6">Peptidase M20 dimerisation domain-containing protein</fullName>
    </recommendedName>
</protein>
<evidence type="ECO:0000256" key="2">
    <source>
        <dbReference type="ARBA" id="ARBA00022801"/>
    </source>
</evidence>
<name>A0A429ZBX0_9ENTE</name>
<dbReference type="InterPro" id="IPR011650">
    <property type="entry name" value="Peptidase_M20_dimer"/>
</dbReference>
<evidence type="ECO:0000256" key="3">
    <source>
        <dbReference type="ARBA" id="ARBA00022915"/>
    </source>
</evidence>
<evidence type="ECO:0000256" key="1">
    <source>
        <dbReference type="ARBA" id="ARBA00022605"/>
    </source>
</evidence>
<feature type="domain" description="Peptidase M20 dimerisation" evidence="6">
    <location>
        <begin position="196"/>
        <end position="295"/>
    </location>
</feature>
<dbReference type="SUPFAM" id="SSF53187">
    <property type="entry name" value="Zn-dependent exopeptidases"/>
    <property type="match status" value="1"/>
</dbReference>
<comment type="caution">
    <text evidence="7">The sequence shown here is derived from an EMBL/GenBank/DDBJ whole genome shotgun (WGS) entry which is preliminary data.</text>
</comment>
<dbReference type="Gene3D" id="3.30.70.360">
    <property type="match status" value="1"/>
</dbReference>
<dbReference type="PANTHER" id="PTHR11014:SF63">
    <property type="entry name" value="METALLOPEPTIDASE, PUTATIVE (AFU_ORTHOLOGUE AFUA_6G09600)-RELATED"/>
    <property type="match status" value="1"/>
</dbReference>
<dbReference type="Pfam" id="PF01546">
    <property type="entry name" value="Peptidase_M20"/>
    <property type="match status" value="1"/>
</dbReference>
<reference evidence="7 8" key="1">
    <citation type="submission" date="2017-05" db="EMBL/GenBank/DDBJ databases">
        <title>Vagococcus spp. assemblies.</title>
        <authorList>
            <person name="Gulvik C.A."/>
        </authorList>
    </citation>
    <scope>NUCLEOTIDE SEQUENCE [LARGE SCALE GENOMIC DNA]</scope>
    <source>
        <strain evidence="7 8">NCFB 2777</strain>
    </source>
</reference>
<dbReference type="FunFam" id="3.30.70.360:FF:000001">
    <property type="entry name" value="N-acetyldiaminopimelate deacetylase"/>
    <property type="match status" value="1"/>
</dbReference>
<dbReference type="NCBIfam" id="TIGR01891">
    <property type="entry name" value="amidohydrolases"/>
    <property type="match status" value="1"/>
</dbReference>
<dbReference type="GO" id="GO:0019877">
    <property type="term" value="P:diaminopimelate biosynthetic process"/>
    <property type="evidence" value="ECO:0007669"/>
    <property type="project" value="UniProtKB-KW"/>
</dbReference>
<dbReference type="GO" id="GO:0046872">
    <property type="term" value="F:metal ion binding"/>
    <property type="evidence" value="ECO:0007669"/>
    <property type="project" value="UniProtKB-KW"/>
</dbReference>
<organism evidence="7 8">
    <name type="scientific">Vagococcus salmoninarum</name>
    <dbReference type="NCBI Taxonomy" id="2739"/>
    <lineage>
        <taxon>Bacteria</taxon>
        <taxon>Bacillati</taxon>
        <taxon>Bacillota</taxon>
        <taxon>Bacilli</taxon>
        <taxon>Lactobacillales</taxon>
        <taxon>Enterococcaceae</taxon>
        <taxon>Vagococcus</taxon>
    </lineage>
</organism>
<dbReference type="InterPro" id="IPR017439">
    <property type="entry name" value="Amidohydrolase"/>
</dbReference>
<evidence type="ECO:0000259" key="6">
    <source>
        <dbReference type="Pfam" id="PF07687"/>
    </source>
</evidence>
<dbReference type="Pfam" id="PF07687">
    <property type="entry name" value="M20_dimer"/>
    <property type="match status" value="1"/>
</dbReference>
<dbReference type="SUPFAM" id="SSF55031">
    <property type="entry name" value="Bacterial exopeptidase dimerisation domain"/>
    <property type="match status" value="1"/>
</dbReference>
<keyword evidence="5" id="KW-0464">Manganese</keyword>
<dbReference type="Gene3D" id="3.40.630.10">
    <property type="entry name" value="Zn peptidases"/>
    <property type="match status" value="1"/>
</dbReference>
<evidence type="ECO:0000313" key="8">
    <source>
        <dbReference type="Proteomes" id="UP000287239"/>
    </source>
</evidence>
<dbReference type="InterPro" id="IPR036264">
    <property type="entry name" value="Bact_exopeptidase_dim_dom"/>
</dbReference>
<keyword evidence="8" id="KW-1185">Reference proteome</keyword>
<feature type="binding site" evidence="5">
    <location>
        <position position="109"/>
    </location>
    <ligand>
        <name>Mn(2+)</name>
        <dbReference type="ChEBI" id="CHEBI:29035"/>
        <label>2</label>
    </ligand>
</feature>
<evidence type="ECO:0000313" key="7">
    <source>
        <dbReference type="EMBL" id="RST91198.1"/>
    </source>
</evidence>
<dbReference type="GO" id="GO:0009085">
    <property type="term" value="P:lysine biosynthetic process"/>
    <property type="evidence" value="ECO:0007669"/>
    <property type="project" value="UniProtKB-KW"/>
</dbReference>
<keyword evidence="3" id="KW-0220">Diaminopimelate biosynthesis</keyword>
<accession>A0A429ZBX0</accession>
<sequence>MKERKVKVEKYENVFKEALALEPELIKIRRQLHQNPETGFELEVTKNYVYKELASMGYTPSWCGQAGVVATIGNGQGSTFLLRADMDALPITEETGLEFASKNDKMHACGHDFHTTMLLGTAKLLKKYQAKLNGTIKLMFQPAEEIMEGAADMIKSGVLENPKVDGGMMIHVLPGAPIPDGTVLIAKAGKGLSSCDWFEIKIKGKSGHGSTPKNAIDPIAPAAAIYQGLMEIQAREISADALVALTIGEFHSGSTSNVIPDTAVLRGTLRTYDDQLRSEMKIRMQELVEGLAKAYRCEGEMTFLAGAPTLENAEEVVVHANNYLLHYLAADKVLSVSDLPINEVQMGSEDFAYVSHEIPVVMLALAAADSRNSEPYPVHHPKLVLNEEALKYGVTAYTAMALSWLEKE</sequence>
<evidence type="ECO:0000256" key="4">
    <source>
        <dbReference type="ARBA" id="ARBA00023154"/>
    </source>
</evidence>
<keyword evidence="4" id="KW-0457">Lysine biosynthesis</keyword>
<dbReference type="GO" id="GO:0050118">
    <property type="term" value="F:N-acetyldiaminopimelate deacetylase activity"/>
    <property type="evidence" value="ECO:0007669"/>
    <property type="project" value="UniProtKB-ARBA"/>
</dbReference>
<feature type="binding site" evidence="5">
    <location>
        <position position="379"/>
    </location>
    <ligand>
        <name>Mn(2+)</name>
        <dbReference type="ChEBI" id="CHEBI:29035"/>
        <label>2</label>
    </ligand>
</feature>
<dbReference type="PIRSF" id="PIRSF005962">
    <property type="entry name" value="Pept_M20D_amidohydro"/>
    <property type="match status" value="1"/>
</dbReference>
<keyword evidence="2" id="KW-0378">Hydrolase</keyword>
<keyword evidence="1" id="KW-0028">Amino-acid biosynthesis</keyword>